<dbReference type="EMBL" id="NDWU01000013">
    <property type="protein sequence ID" value="PUA31755.1"/>
    <property type="molecule type" value="Genomic_DNA"/>
</dbReference>
<proteinExistence type="predicted"/>
<evidence type="ECO:0000313" key="3">
    <source>
        <dbReference type="Proteomes" id="UP000244066"/>
    </source>
</evidence>
<evidence type="ECO:0008006" key="4">
    <source>
        <dbReference type="Google" id="ProtNLM"/>
    </source>
</evidence>
<name>A0A2R7Y2H5_9ARCH</name>
<dbReference type="AlphaFoldDB" id="A0A2R7Y2H5"/>
<feature type="transmembrane region" description="Helical" evidence="1">
    <location>
        <begin position="135"/>
        <end position="157"/>
    </location>
</feature>
<reference evidence="2 3" key="1">
    <citation type="submission" date="2017-04" db="EMBL/GenBank/DDBJ databases">
        <title>Draft Aigarchaeota genome from a New Zealand hot spring.</title>
        <authorList>
            <person name="Reysenbach A.-L."/>
            <person name="Donaho J.A."/>
            <person name="Gerhart J."/>
            <person name="Kelley J.F."/>
            <person name="Kouba K."/>
            <person name="Podar M."/>
            <person name="Stott M."/>
        </authorList>
    </citation>
    <scope>NUCLEOTIDE SEQUENCE [LARGE SCALE GENOMIC DNA]</scope>
    <source>
        <strain evidence="2">NZ13_MG1</strain>
    </source>
</reference>
<comment type="caution">
    <text evidence="2">The sequence shown here is derived from an EMBL/GenBank/DDBJ whole genome shotgun (WGS) entry which is preliminary data.</text>
</comment>
<protein>
    <recommendedName>
        <fullName evidence="4">ECF transporter S component</fullName>
    </recommendedName>
</protein>
<keyword evidence="1" id="KW-1133">Transmembrane helix</keyword>
<gene>
    <name evidence="2" type="ORF">B9J98_05395</name>
</gene>
<evidence type="ECO:0000313" key="2">
    <source>
        <dbReference type="EMBL" id="PUA31755.1"/>
    </source>
</evidence>
<evidence type="ECO:0000256" key="1">
    <source>
        <dbReference type="SAM" id="Phobius"/>
    </source>
</evidence>
<accession>A0A2R7Y2H5</accession>
<feature type="transmembrane region" description="Helical" evidence="1">
    <location>
        <begin position="35"/>
        <end position="52"/>
    </location>
</feature>
<keyword evidence="1" id="KW-0812">Transmembrane</keyword>
<keyword evidence="1" id="KW-0472">Membrane</keyword>
<sequence length="173" mass="18668">MRFDTKRASMIALFTALISVCSAVAHVIAWVGHPTIGAIVVTFLYLTAFGITGRGATTVIGLLVGIVNSFIFGSPLSVPVHLVRGAIFDIFFTITHHRLCCRKCAIVSSMLSFYVTMVVIFALYTLVGLPFASWVVWFVLAGIPSVLLTIPGGLLALKYKQTFQRVVGAWASA</sequence>
<feature type="transmembrane region" description="Helical" evidence="1">
    <location>
        <begin position="111"/>
        <end position="129"/>
    </location>
</feature>
<dbReference type="Proteomes" id="UP000244066">
    <property type="component" value="Unassembled WGS sequence"/>
</dbReference>
<organism evidence="2 3">
    <name type="scientific">Candidatus Terraquivivens tikiterensis</name>
    <dbReference type="NCBI Taxonomy" id="1980982"/>
    <lineage>
        <taxon>Archaea</taxon>
        <taxon>Nitrososphaerota</taxon>
        <taxon>Candidatus Wolframiiraptoraceae</taxon>
        <taxon>Candidatus Terraquivivens</taxon>
    </lineage>
</organism>